<dbReference type="Proteomes" id="UP000029223">
    <property type="component" value="Unassembled WGS sequence"/>
</dbReference>
<evidence type="ECO:0000256" key="2">
    <source>
        <dbReference type="SAM" id="Phobius"/>
    </source>
</evidence>
<evidence type="ECO:0000256" key="1">
    <source>
        <dbReference type="ARBA" id="ARBA00004533"/>
    </source>
</evidence>
<evidence type="ECO:0000313" key="4">
    <source>
        <dbReference type="Proteomes" id="UP000029223"/>
    </source>
</evidence>
<keyword evidence="2" id="KW-0812">Transmembrane</keyword>
<name>A0ABQ0JRJ3_9VIBR</name>
<organism evidence="3 4">
    <name type="scientific">Vibrio variabilis</name>
    <dbReference type="NCBI Taxonomy" id="990271"/>
    <lineage>
        <taxon>Bacteria</taxon>
        <taxon>Pseudomonadati</taxon>
        <taxon>Pseudomonadota</taxon>
        <taxon>Gammaproteobacteria</taxon>
        <taxon>Vibrionales</taxon>
        <taxon>Vibrionaceae</taxon>
        <taxon>Vibrio</taxon>
    </lineage>
</organism>
<evidence type="ECO:0000313" key="3">
    <source>
        <dbReference type="EMBL" id="GAL31383.1"/>
    </source>
</evidence>
<dbReference type="GO" id="GO:0016301">
    <property type="term" value="F:kinase activity"/>
    <property type="evidence" value="ECO:0007669"/>
    <property type="project" value="UniProtKB-KW"/>
</dbReference>
<keyword evidence="3" id="KW-0418">Kinase</keyword>
<proteinExistence type="predicted"/>
<keyword evidence="4" id="KW-1185">Reference proteome</keyword>
<dbReference type="EMBL" id="BBMS01000157">
    <property type="protein sequence ID" value="GAL31383.1"/>
    <property type="molecule type" value="Genomic_DNA"/>
</dbReference>
<comment type="subcellular location">
    <subcellularLocation>
        <location evidence="1">Cell inner membrane</location>
    </subcellularLocation>
</comment>
<feature type="transmembrane region" description="Helical" evidence="2">
    <location>
        <begin position="12"/>
        <end position="35"/>
    </location>
</feature>
<reference evidence="4" key="2">
    <citation type="submission" date="2014-09" db="EMBL/GenBank/DDBJ databases">
        <authorList>
            <consortium name="NBRP consortium"/>
            <person name="Sawabe T."/>
            <person name="Meirelles P."/>
            <person name="Nakanishi M."/>
            <person name="Sayaka M."/>
            <person name="Hattori M."/>
            <person name="Ohkuma M."/>
        </authorList>
    </citation>
    <scope>NUCLEOTIDE SEQUENCE [LARGE SCALE GENOMIC DNA]</scope>
    <source>
        <strain evidence="4">JCM 19239</strain>
    </source>
</reference>
<comment type="caution">
    <text evidence="3">The sequence shown here is derived from an EMBL/GenBank/DDBJ whole genome shotgun (WGS) entry which is preliminary data.</text>
</comment>
<keyword evidence="3" id="KW-0808">Transferase</keyword>
<reference evidence="4" key="1">
    <citation type="submission" date="2014-09" db="EMBL/GenBank/DDBJ databases">
        <title>Vibrio variabilis JCM 19239. (C206) whole genome shotgun sequence.</title>
        <authorList>
            <person name="Sawabe T."/>
            <person name="Meirelles P."/>
            <person name="Nakanishi M."/>
            <person name="Sayaka M."/>
            <person name="Hattori M."/>
            <person name="Ohkuma M."/>
        </authorList>
    </citation>
    <scope>NUCLEOTIDE SEQUENCE [LARGE SCALE GENOMIC DNA]</scope>
    <source>
        <strain evidence="4">JCM 19239</strain>
    </source>
</reference>
<dbReference type="SUPFAM" id="SSF103190">
    <property type="entry name" value="Sensory domain-like"/>
    <property type="match status" value="1"/>
</dbReference>
<protein>
    <submittedName>
        <fullName evidence="3">Sensor kinase CitA DpiB</fullName>
    </submittedName>
</protein>
<keyword evidence="2" id="KW-1133">Transmembrane helix</keyword>
<gene>
    <name evidence="3" type="ORF">JCM19239_1066</name>
</gene>
<dbReference type="Gene3D" id="3.30.450.20">
    <property type="entry name" value="PAS domain"/>
    <property type="match status" value="1"/>
</dbReference>
<sequence>MKWNQISFRYRMLIIMTVSGLLQLLVLTLAGFSYIKQSQEEEMGLKAKGVATFLAQSSSVIHMIQYDTSSLMQARYRGLTEMIGAAFIVIGDKDGIRLIHPVDERIGLPMKGGIMISRLSMESLTSRSQKALLVNRFEAKPPFSTKMVMLSVLSL</sequence>
<accession>A0ABQ0JRJ3</accession>
<keyword evidence="2" id="KW-0472">Membrane</keyword>
<dbReference type="InterPro" id="IPR029151">
    <property type="entry name" value="Sensor-like_sf"/>
</dbReference>